<comment type="similarity">
    <text evidence="1">Belongs to the peptidase C48 family.</text>
</comment>
<keyword evidence="7" id="KW-1185">Reference proteome</keyword>
<feature type="transmembrane region" description="Helical" evidence="5">
    <location>
        <begin position="12"/>
        <end position="34"/>
    </location>
</feature>
<dbReference type="Gene3D" id="3.40.395.10">
    <property type="entry name" value="Adenoviral Proteinase, Chain A"/>
    <property type="match status" value="1"/>
</dbReference>
<evidence type="ECO:0000313" key="7">
    <source>
        <dbReference type="Proteomes" id="UP000095287"/>
    </source>
</evidence>
<organism evidence="7 8">
    <name type="scientific">Steinernema glaseri</name>
    <dbReference type="NCBI Taxonomy" id="37863"/>
    <lineage>
        <taxon>Eukaryota</taxon>
        <taxon>Metazoa</taxon>
        <taxon>Ecdysozoa</taxon>
        <taxon>Nematoda</taxon>
        <taxon>Chromadorea</taxon>
        <taxon>Rhabditida</taxon>
        <taxon>Tylenchina</taxon>
        <taxon>Panagrolaimomorpha</taxon>
        <taxon>Strongyloidoidea</taxon>
        <taxon>Steinernematidae</taxon>
        <taxon>Steinernema</taxon>
    </lineage>
</organism>
<dbReference type="Pfam" id="PF02902">
    <property type="entry name" value="Peptidase_C48"/>
    <property type="match status" value="1"/>
</dbReference>
<reference evidence="8" key="1">
    <citation type="submission" date="2016-11" db="UniProtKB">
        <authorList>
            <consortium name="WormBaseParasite"/>
        </authorList>
    </citation>
    <scope>IDENTIFICATION</scope>
</reference>
<dbReference type="GO" id="GO:0006508">
    <property type="term" value="P:proteolysis"/>
    <property type="evidence" value="ECO:0007669"/>
    <property type="project" value="UniProtKB-KW"/>
</dbReference>
<keyword evidence="3" id="KW-0378">Hydrolase</keyword>
<keyword evidence="5" id="KW-0472">Membrane</keyword>
<proteinExistence type="inferred from homology"/>
<evidence type="ECO:0000256" key="5">
    <source>
        <dbReference type="SAM" id="Phobius"/>
    </source>
</evidence>
<evidence type="ECO:0000256" key="2">
    <source>
        <dbReference type="ARBA" id="ARBA00022670"/>
    </source>
</evidence>
<accession>A0A1I7ZTX8</accession>
<evidence type="ECO:0000256" key="3">
    <source>
        <dbReference type="ARBA" id="ARBA00022801"/>
    </source>
</evidence>
<evidence type="ECO:0000256" key="1">
    <source>
        <dbReference type="ARBA" id="ARBA00005234"/>
    </source>
</evidence>
<name>A0A1I7ZTX8_9BILA</name>
<evidence type="ECO:0000313" key="8">
    <source>
        <dbReference type="WBParaSite" id="L893_g29793.t1"/>
    </source>
</evidence>
<keyword evidence="2" id="KW-0645">Protease</keyword>
<dbReference type="InterPro" id="IPR038765">
    <property type="entry name" value="Papain-like_cys_pep_sf"/>
</dbReference>
<dbReference type="Proteomes" id="UP000095287">
    <property type="component" value="Unplaced"/>
</dbReference>
<evidence type="ECO:0000256" key="4">
    <source>
        <dbReference type="SAM" id="MobiDB-lite"/>
    </source>
</evidence>
<sequence length="265" mass="29794">MLSEMLPGKLLSVYTIIVLLGLLIKCFLPVTPFVGPGVFSEGFSFHDTLKHTHWKQLPFERVAIPLFMPGHCAAAVLEVNTSSIAVYDSLPDCGIMAHKETMFPLLQGIGASLVNYSKKTDEVHPYDIVVKIAPPENHTLQKDDYNCGIFAVHNIWRYLNTSPASTSIGLPNISIPHGTTGDSLREAFRRGLKLSYNDYQNGKEIIQKPLQMSSNNVYELWHTLPDVTLEGNDHLVRRMESGMERWKGWKDASGTNRKKDKEQQN</sequence>
<dbReference type="InterPro" id="IPR003653">
    <property type="entry name" value="Peptidase_C48_C"/>
</dbReference>
<dbReference type="GO" id="GO:0008234">
    <property type="term" value="F:cysteine-type peptidase activity"/>
    <property type="evidence" value="ECO:0007669"/>
    <property type="project" value="InterPro"/>
</dbReference>
<dbReference type="AlphaFoldDB" id="A0A1I7ZTX8"/>
<dbReference type="SUPFAM" id="SSF54001">
    <property type="entry name" value="Cysteine proteinases"/>
    <property type="match status" value="1"/>
</dbReference>
<keyword evidence="5" id="KW-1133">Transmembrane helix</keyword>
<evidence type="ECO:0000259" key="6">
    <source>
        <dbReference type="Pfam" id="PF02902"/>
    </source>
</evidence>
<protein>
    <submittedName>
        <fullName evidence="8">ULP_PROTEASE domain-containing protein</fullName>
    </submittedName>
</protein>
<feature type="region of interest" description="Disordered" evidence="4">
    <location>
        <begin position="246"/>
        <end position="265"/>
    </location>
</feature>
<feature type="domain" description="Ubiquitin-like protease family profile" evidence="6">
    <location>
        <begin position="62"/>
        <end position="165"/>
    </location>
</feature>
<dbReference type="WBParaSite" id="L893_g29793.t1">
    <property type="protein sequence ID" value="L893_g29793.t1"/>
    <property type="gene ID" value="L893_g29793"/>
</dbReference>
<keyword evidence="5" id="KW-0812">Transmembrane</keyword>